<dbReference type="InterPro" id="IPR000299">
    <property type="entry name" value="FERM_domain"/>
</dbReference>
<evidence type="ECO:0000259" key="10">
    <source>
        <dbReference type="PROSITE" id="PS50056"/>
    </source>
</evidence>
<dbReference type="CDD" id="cd06695">
    <property type="entry name" value="PDZ3_PTPN13_FRMPD2-like"/>
    <property type="match status" value="1"/>
</dbReference>
<dbReference type="FunFam" id="2.30.42.10:FF:000105">
    <property type="entry name" value="Tyrosine-protein phosphatase non-receptor type 13"/>
    <property type="match status" value="1"/>
</dbReference>
<feature type="domain" description="Tyrosine specific protein phosphatases" evidence="10">
    <location>
        <begin position="2219"/>
        <end position="2291"/>
    </location>
</feature>
<protein>
    <recommendedName>
        <fullName evidence="16">FERM and PDZ domain-containing protein 2</fullName>
    </recommendedName>
</protein>
<dbReference type="InterPro" id="IPR036034">
    <property type="entry name" value="PDZ_sf"/>
</dbReference>
<feature type="compositionally biased region" description="Low complexity" evidence="8">
    <location>
        <begin position="1429"/>
        <end position="1448"/>
    </location>
</feature>
<dbReference type="InterPro" id="IPR014352">
    <property type="entry name" value="FERM/acyl-CoA-bd_prot_sf"/>
</dbReference>
<dbReference type="InterPro" id="IPR000387">
    <property type="entry name" value="Tyr_Pase_dom"/>
</dbReference>
<dbReference type="Proteomes" id="UP001066276">
    <property type="component" value="Chromosome 6"/>
</dbReference>
<dbReference type="Gene3D" id="1.10.510.10">
    <property type="entry name" value="Transferase(Phosphotransferase) domain 1"/>
    <property type="match status" value="1"/>
</dbReference>
<dbReference type="PROSITE" id="PS50055">
    <property type="entry name" value="TYR_PHOSPHATASE_PTP"/>
    <property type="match status" value="1"/>
</dbReference>
<dbReference type="SMART" id="SM00404">
    <property type="entry name" value="PTPc_motif"/>
    <property type="match status" value="1"/>
</dbReference>
<evidence type="ECO:0008006" key="16">
    <source>
        <dbReference type="Google" id="ProtNLM"/>
    </source>
</evidence>
<evidence type="ECO:0000256" key="8">
    <source>
        <dbReference type="SAM" id="MobiDB-lite"/>
    </source>
</evidence>
<evidence type="ECO:0000256" key="6">
    <source>
        <dbReference type="ARBA" id="ARBA00023212"/>
    </source>
</evidence>
<feature type="compositionally biased region" description="Basic and acidic residues" evidence="8">
    <location>
        <begin position="1284"/>
        <end position="1304"/>
    </location>
</feature>
<dbReference type="InterPro" id="IPR052074">
    <property type="entry name" value="NonRcpt_TyrProt_Phosphatase"/>
</dbReference>
<dbReference type="SUPFAM" id="SSF52799">
    <property type="entry name" value="(Phosphotyrosine protein) phosphatases II"/>
    <property type="match status" value="1"/>
</dbReference>
<dbReference type="CDD" id="cd23071">
    <property type="entry name" value="PDZ1_FRMPD2-like"/>
    <property type="match status" value="1"/>
</dbReference>
<dbReference type="InterPro" id="IPR001478">
    <property type="entry name" value="PDZ"/>
</dbReference>
<feature type="domain" description="PDZ" evidence="12">
    <location>
        <begin position="822"/>
        <end position="908"/>
    </location>
</feature>
<feature type="domain" description="Tyrosine-protein phosphatase" evidence="9">
    <location>
        <begin position="2047"/>
        <end position="2300"/>
    </location>
</feature>
<evidence type="ECO:0000259" key="13">
    <source>
        <dbReference type="PROSITE" id="PS51377"/>
    </source>
</evidence>
<keyword evidence="15" id="KW-1185">Reference proteome</keyword>
<feature type="region of interest" description="Disordered" evidence="8">
    <location>
        <begin position="1429"/>
        <end position="1493"/>
    </location>
</feature>
<dbReference type="InterPro" id="IPR035963">
    <property type="entry name" value="FERM_2"/>
</dbReference>
<comment type="subcellular location">
    <subcellularLocation>
        <location evidence="2">Cytoplasm</location>
        <location evidence="2">Cytoskeleton</location>
    </subcellularLocation>
    <subcellularLocation>
        <location evidence="1">Nucleus</location>
    </subcellularLocation>
</comment>
<evidence type="ECO:0000313" key="14">
    <source>
        <dbReference type="EMBL" id="KAJ1144499.1"/>
    </source>
</evidence>
<dbReference type="CDD" id="cd14473">
    <property type="entry name" value="FERM_B-lobe"/>
    <property type="match status" value="1"/>
</dbReference>
<dbReference type="InterPro" id="IPR018980">
    <property type="entry name" value="FERM_PH-like_C"/>
</dbReference>
<dbReference type="SMART" id="SM00295">
    <property type="entry name" value="B41"/>
    <property type="match status" value="1"/>
</dbReference>
<proteinExistence type="inferred from homology"/>
<dbReference type="Pfam" id="PF00595">
    <property type="entry name" value="PDZ"/>
    <property type="match status" value="5"/>
</dbReference>
<evidence type="ECO:0000256" key="2">
    <source>
        <dbReference type="ARBA" id="ARBA00004245"/>
    </source>
</evidence>
<feature type="domain" description="PDZ" evidence="12">
    <location>
        <begin position="1677"/>
        <end position="1762"/>
    </location>
</feature>
<feature type="domain" description="PDZ" evidence="12">
    <location>
        <begin position="1174"/>
        <end position="1263"/>
    </location>
</feature>
<dbReference type="InterPro" id="IPR003595">
    <property type="entry name" value="Tyr_Pase_cat"/>
</dbReference>
<dbReference type="EMBL" id="JANPWB010000010">
    <property type="protein sequence ID" value="KAJ1144499.1"/>
    <property type="molecule type" value="Genomic_DNA"/>
</dbReference>
<dbReference type="PROSITE" id="PS51377">
    <property type="entry name" value="KIND"/>
    <property type="match status" value="1"/>
</dbReference>
<evidence type="ECO:0000256" key="4">
    <source>
        <dbReference type="ARBA" id="ARBA00022490"/>
    </source>
</evidence>
<dbReference type="GO" id="GO:0005634">
    <property type="term" value="C:nucleus"/>
    <property type="evidence" value="ECO:0007669"/>
    <property type="project" value="UniProtKB-SubCell"/>
</dbReference>
<feature type="region of interest" description="Disordered" evidence="8">
    <location>
        <begin position="1897"/>
        <end position="1963"/>
    </location>
</feature>
<dbReference type="PROSITE" id="PS50106">
    <property type="entry name" value="PDZ"/>
    <property type="match status" value="5"/>
</dbReference>
<reference evidence="14" key="1">
    <citation type="journal article" date="2022" name="bioRxiv">
        <title>Sequencing and chromosome-scale assembly of the giantPleurodeles waltlgenome.</title>
        <authorList>
            <person name="Brown T."/>
            <person name="Elewa A."/>
            <person name="Iarovenko S."/>
            <person name="Subramanian E."/>
            <person name="Araus A.J."/>
            <person name="Petzold A."/>
            <person name="Susuki M."/>
            <person name="Suzuki K.-i.T."/>
            <person name="Hayashi T."/>
            <person name="Toyoda A."/>
            <person name="Oliveira C."/>
            <person name="Osipova E."/>
            <person name="Leigh N.D."/>
            <person name="Simon A."/>
            <person name="Yun M.H."/>
        </authorList>
    </citation>
    <scope>NUCLEOTIDE SEQUENCE</scope>
    <source>
        <strain evidence="14">20211129_DDA</strain>
        <tissue evidence="14">Liver</tissue>
    </source>
</reference>
<dbReference type="CDD" id="cd23060">
    <property type="entry name" value="PDZ5_DrPTPN13-like"/>
    <property type="match status" value="1"/>
</dbReference>
<dbReference type="InterPro" id="IPR011019">
    <property type="entry name" value="KIND_dom"/>
</dbReference>
<dbReference type="SMART" id="SM00228">
    <property type="entry name" value="PDZ"/>
    <property type="match status" value="5"/>
</dbReference>
<dbReference type="PROSITE" id="PS50056">
    <property type="entry name" value="TYR_PHOSPHATASE_2"/>
    <property type="match status" value="1"/>
</dbReference>
<dbReference type="Gene3D" id="3.10.20.90">
    <property type="entry name" value="Phosphatidylinositol 3-kinase Catalytic Subunit, Chain A, domain 1"/>
    <property type="match status" value="1"/>
</dbReference>
<dbReference type="PRINTS" id="PR00700">
    <property type="entry name" value="PRTYPHPHTASE"/>
</dbReference>
<evidence type="ECO:0000259" key="12">
    <source>
        <dbReference type="PROSITE" id="PS50106"/>
    </source>
</evidence>
<dbReference type="SUPFAM" id="SSF54236">
    <property type="entry name" value="Ubiquitin-like"/>
    <property type="match status" value="1"/>
</dbReference>
<keyword evidence="4" id="KW-0963">Cytoplasm</keyword>
<dbReference type="SUPFAM" id="SSF50729">
    <property type="entry name" value="PH domain-like"/>
    <property type="match status" value="1"/>
</dbReference>
<dbReference type="InterPro" id="IPR019748">
    <property type="entry name" value="FERM_central"/>
</dbReference>
<dbReference type="SUPFAM" id="SSF47031">
    <property type="entry name" value="Second domain of FERM"/>
    <property type="match status" value="1"/>
</dbReference>
<dbReference type="GO" id="GO:0004725">
    <property type="term" value="F:protein tyrosine phosphatase activity"/>
    <property type="evidence" value="ECO:0007669"/>
    <property type="project" value="InterPro"/>
</dbReference>
<dbReference type="Pfam" id="PF00373">
    <property type="entry name" value="FERM_M"/>
    <property type="match status" value="1"/>
</dbReference>
<feature type="compositionally biased region" description="Basic and acidic residues" evidence="8">
    <location>
        <begin position="1028"/>
        <end position="1039"/>
    </location>
</feature>
<dbReference type="PROSITE" id="PS50057">
    <property type="entry name" value="FERM_3"/>
    <property type="match status" value="1"/>
</dbReference>
<dbReference type="SMART" id="SM00750">
    <property type="entry name" value="KIND"/>
    <property type="match status" value="1"/>
</dbReference>
<dbReference type="InterPro" id="IPR029021">
    <property type="entry name" value="Prot-tyrosine_phosphatase-like"/>
</dbReference>
<dbReference type="Pfam" id="PF00102">
    <property type="entry name" value="Y_phosphatase"/>
    <property type="match status" value="1"/>
</dbReference>
<evidence type="ECO:0000313" key="15">
    <source>
        <dbReference type="Proteomes" id="UP001066276"/>
    </source>
</evidence>
<keyword evidence="6" id="KW-0206">Cytoskeleton</keyword>
<accession>A0AAV7QZV0</accession>
<dbReference type="InterPro" id="IPR011993">
    <property type="entry name" value="PH-like_dom_sf"/>
</dbReference>
<dbReference type="Gene3D" id="2.30.29.30">
    <property type="entry name" value="Pleckstrin-homology domain (PH domain)/Phosphotyrosine-binding domain (PTB)"/>
    <property type="match status" value="1"/>
</dbReference>
<feature type="compositionally biased region" description="Polar residues" evidence="8">
    <location>
        <begin position="1936"/>
        <end position="1958"/>
    </location>
</feature>
<dbReference type="InterPro" id="IPR029071">
    <property type="entry name" value="Ubiquitin-like_domsf"/>
</dbReference>
<dbReference type="InterPro" id="IPR019749">
    <property type="entry name" value="Band_41_domain"/>
</dbReference>
<dbReference type="Gene3D" id="1.20.80.10">
    <property type="match status" value="1"/>
</dbReference>
<dbReference type="Gene3D" id="2.30.42.10">
    <property type="match status" value="5"/>
</dbReference>
<dbReference type="Pfam" id="PF09379">
    <property type="entry name" value="FERM_N"/>
    <property type="match status" value="1"/>
</dbReference>
<feature type="region of interest" description="Disordered" evidence="8">
    <location>
        <begin position="1281"/>
        <end position="1328"/>
    </location>
</feature>
<dbReference type="SMART" id="SM01196">
    <property type="entry name" value="FERM_C"/>
    <property type="match status" value="1"/>
</dbReference>
<evidence type="ECO:0000256" key="5">
    <source>
        <dbReference type="ARBA" id="ARBA00022737"/>
    </source>
</evidence>
<comment type="similarity">
    <text evidence="3">Belongs to the protein-tyrosine phosphatase family. Non-receptor class subfamily.</text>
</comment>
<sequence length="2323" mass="256352">MGASPDQGQCSDPTPGYPPLRRSNFVVSTWAPTYLLSWRAWSDPVDAMSSPVRNRDIRPLLLLLRVWEMSYVTLADVLQTRGGPLQEEEIWALLLLVSERILEDLNRDSCQYVISPWSILLSITGSLSLQDVSHPEIATFKAPEMVQTQSKSKQVMLAKMLVYSLGMTLYWSSDYKVPSEQPLDLSHTLHSLLLTMCEELPQRRPVLDTLLAQCQEHQKDPASPSPIAHIKGLARLVLGSPTEMEDTAIKDSAVSQLSKSQMIRERLHQRPSGVTDFSSSVACQKGSVPSDSCQSTGNPLPGISWKSNVSVSANSSYIGSNSTVSASCESKGHSSPANSVRSLSQKRRKFSQPEFVLMAGEPAVTLELPRSIVTKRGKSYLSQRCLYVILPNGQCLEVNCDIKSKARDVFDMVMAHANLEEYFYFGLAFMKDKEFFFLDNEDVLYKVAPDGWADQAKRKSSIINFTLFLRIKFFVHNFNVLQQTLTRHQYYLQLRREVLEERLYCTGESALQLGSIALQAECGPYIPEVHGSTYFRPEDYVPATMLERLSAAEVCEELNRLHRAHFQLLEDEAELEFLRICQQLPEYGVLFHRVSPEKSTSTGVVALGICSMGIIVYEVKNNCRIVNHRYQWRETERLSSHRKKFTVQSSSSGKKQTFLTDSQKTCKYLLGLCSAMHTFHVQSSSRERRRHHHQDSTEDSNLLDRGNRTSSCIAEQERLARIQRFSRSEIMLNGVPLKGACGGVISKSCDAISMDMNSGSEEHRNHYSTSAEASQCESPSNLCEKHRSSDYLSLHCTPNVTLGSTSSTGEKSTVGPEREIICVTLKRDPKHGFGFVIIGGEHLGKLDLGIFIASVIPGGPADKDGHIKPGGRLISLNRISLEGVTFNTAVNIVQNSPEEVELIVSQPKGTLEGVLTKSNSVSSGISATGSERSSHASYSMEPGSHLEHHIKGSRHGPATSQNPHIKEQWPNRDSQTNYDSPTNEWSSSTALSSQGLELNTSILEGVLSRALESGRSSVDPAHSRNRIGNKEESSRSDVKPGERYCVTLVKEDGSLGVSVTGGVNTSVRHGGIYVKTIVPGGSADKDGQIQKGDRLLEANGFSLCGVTHRQAVEHLQNTSKMVKLVLERREDSGVSNSSPAADARVENSAALPVGTIPPGTAAYLPFVTKENTFEVMLRKNCGGLGFSFIQTGVDTSAVSGRGDIVRIKRLFPGQPAEESGCIEAGDVLLAVNGKPIEGLKYQEILHLLRGSASEVTLLLCRPPDGVLPEIDVNCLTPAPSPVKELNRAKSPDVHPRSPLSRDTESQQGMAMKGGKRTPTPKWIPHMDSVPRGGNVSIVGVGREGTLHPESLSDYKHPHTQSYKADKGVSGPLSSLAEDLRRNCYSVCDVEIHESPTGHLTVYDMSTTYFSPEIPSPTPVDEEYLTISSTSVSPVSATTSSRSASTIIPTPQPRECIPCPQSQVSRESCDSDSEWEDMEEAEEDVEEEEDELRQIDENSATPEESEIFLHNANLSTLTPDSIVYEESPGTLASCRADSTLDDPMMLPSYPIDLSHEDALMELPPYPIDYLDEMTELPAYPVDISCEDDMMDLPPFPIDVSSEDTLIQLPQSLTDISKEDGMMELPPYPIDLTNEDVSVPSCHSSVDFSHTEAVTDLPDSHSNIKPVLNDMKHLGEIPEIILVKDNNRQLGLKLKQGSERLLPEGIYVEEVVPDSPASLEGSLQPGDRILSICGLCTQDMCIAQAVQVCEAPKHLVQIQATRGGLPVMPGGSDREGTTSEEPTAGPNMPSTKPEGRIIGIDLEKPLNGNLGFALTGSKSGGSFLIKAISPGSVADMDGRLQIGDILLQVNGDILSGLTHSSAVDFLRRAKGTVHLTICRPNSSQFVCSESQHLRSSIENGTSASANGRQGRCMTSTVGIDPASTTKISESADGRRISPTVNSSQWSESSPFQIHQSTGNYHTRLHNGPKCRASLKRKEFLRELDSWSSEEEEDASSSGASVPETGVSIVSEKDLDGLSCIVPSLNGGYAPAGLRMLAIALQQCLDQQEAYREFVTLEHLKPLDDCQVGKHPENRERNRYRDILPYDSTRVPIGEDRTYINASHICIPVGPDEFQYISTQGPLPCTLDHFWQMVWENQSDVIAMITREKERGKVKCHRYWPLVLQEPLELSRYILTLENYQILEYFIIRILRIIEKKTGEARMIKHLQFTTWPDHGTPSSSEHLVTFVRYMRKIHHSGPLVAHCSAGVGRTGVLLCVDVLLQCIEKQIDFSIKDIVRQMRAQRFGMIQTKDQYEFCYKAVIEVLRNMPRSETKVQQEKAMEMGSRC</sequence>
<feature type="region of interest" description="Disordered" evidence="8">
    <location>
        <begin position="920"/>
        <end position="991"/>
    </location>
</feature>
<feature type="region of interest" description="Disordered" evidence="8">
    <location>
        <begin position="683"/>
        <end position="707"/>
    </location>
</feature>
<feature type="compositionally biased region" description="Polar residues" evidence="8">
    <location>
        <begin position="1897"/>
        <end position="1926"/>
    </location>
</feature>
<feature type="compositionally biased region" description="Acidic residues" evidence="8">
    <location>
        <begin position="1469"/>
        <end position="1490"/>
    </location>
</feature>
<organism evidence="14 15">
    <name type="scientific">Pleurodeles waltl</name>
    <name type="common">Iberian ribbed newt</name>
    <dbReference type="NCBI Taxonomy" id="8319"/>
    <lineage>
        <taxon>Eukaryota</taxon>
        <taxon>Metazoa</taxon>
        <taxon>Chordata</taxon>
        <taxon>Craniata</taxon>
        <taxon>Vertebrata</taxon>
        <taxon>Euteleostomi</taxon>
        <taxon>Amphibia</taxon>
        <taxon>Batrachia</taxon>
        <taxon>Caudata</taxon>
        <taxon>Salamandroidea</taxon>
        <taxon>Salamandridae</taxon>
        <taxon>Pleurodelinae</taxon>
        <taxon>Pleurodeles</taxon>
    </lineage>
</organism>
<feature type="domain" description="PDZ" evidence="12">
    <location>
        <begin position="1045"/>
        <end position="1130"/>
    </location>
</feature>
<feature type="compositionally biased region" description="Polar residues" evidence="8">
    <location>
        <begin position="971"/>
        <end position="991"/>
    </location>
</feature>
<feature type="region of interest" description="Disordered" evidence="8">
    <location>
        <begin position="1983"/>
        <end position="2003"/>
    </location>
</feature>
<dbReference type="SUPFAM" id="SSF50156">
    <property type="entry name" value="PDZ domain-like"/>
    <property type="match status" value="5"/>
</dbReference>
<feature type="domain" description="PDZ" evidence="12">
    <location>
        <begin position="1797"/>
        <end position="1879"/>
    </location>
</feature>
<dbReference type="Pfam" id="PF09380">
    <property type="entry name" value="FERM_C"/>
    <property type="match status" value="1"/>
</dbReference>
<dbReference type="InterPro" id="IPR018979">
    <property type="entry name" value="FERM_N"/>
</dbReference>
<dbReference type="CDD" id="cd17196">
    <property type="entry name" value="FERM_F1_FRMPD2"/>
    <property type="match status" value="1"/>
</dbReference>
<evidence type="ECO:0000256" key="3">
    <source>
        <dbReference type="ARBA" id="ARBA00009649"/>
    </source>
</evidence>
<feature type="region of interest" description="Disordered" evidence="8">
    <location>
        <begin position="1763"/>
        <end position="1790"/>
    </location>
</feature>
<comment type="caution">
    <text evidence="14">The sequence shown here is derived from an EMBL/GenBank/DDBJ whole genome shotgun (WGS) entry which is preliminary data.</text>
</comment>
<dbReference type="Gene3D" id="3.90.190.10">
    <property type="entry name" value="Protein tyrosine phosphatase superfamily"/>
    <property type="match status" value="1"/>
</dbReference>
<evidence type="ECO:0000259" key="9">
    <source>
        <dbReference type="PROSITE" id="PS50055"/>
    </source>
</evidence>
<keyword evidence="5" id="KW-0677">Repeat</keyword>
<dbReference type="FunFam" id="2.30.42.10:FF:000084">
    <property type="entry name" value="Tyrosine-protein phosphatase non-receptor type 13"/>
    <property type="match status" value="1"/>
</dbReference>
<feature type="compositionally biased region" description="Polar residues" evidence="8">
    <location>
        <begin position="920"/>
        <end position="937"/>
    </location>
</feature>
<dbReference type="CDD" id="cd06792">
    <property type="entry name" value="PDZ2-PTPN13_FRMPD2-like"/>
    <property type="match status" value="1"/>
</dbReference>
<feature type="domain" description="KIND" evidence="13">
    <location>
        <begin position="72"/>
        <end position="244"/>
    </location>
</feature>
<keyword evidence="7" id="KW-0539">Nucleus</keyword>
<evidence type="ECO:0000259" key="11">
    <source>
        <dbReference type="PROSITE" id="PS50057"/>
    </source>
</evidence>
<name>A0AAV7QZV0_PLEWA</name>
<dbReference type="PANTHER" id="PTHR46900:SF4">
    <property type="entry name" value="FERM AND PDZ DOMAIN CONTAINING 2"/>
    <property type="match status" value="1"/>
</dbReference>
<dbReference type="SMART" id="SM00194">
    <property type="entry name" value="PTPc"/>
    <property type="match status" value="1"/>
</dbReference>
<dbReference type="InterPro" id="IPR000242">
    <property type="entry name" value="PTP_cat"/>
</dbReference>
<feature type="domain" description="FERM" evidence="11">
    <location>
        <begin position="384"/>
        <end position="684"/>
    </location>
</feature>
<evidence type="ECO:0000256" key="1">
    <source>
        <dbReference type="ARBA" id="ARBA00004123"/>
    </source>
</evidence>
<evidence type="ECO:0000256" key="7">
    <source>
        <dbReference type="ARBA" id="ARBA00023242"/>
    </source>
</evidence>
<feature type="region of interest" description="Disordered" evidence="8">
    <location>
        <begin position="1012"/>
        <end position="1039"/>
    </location>
</feature>
<gene>
    <name evidence="14" type="ORF">NDU88_010797</name>
</gene>
<dbReference type="GO" id="GO:0005856">
    <property type="term" value="C:cytoskeleton"/>
    <property type="evidence" value="ECO:0007669"/>
    <property type="project" value="UniProtKB-SubCell"/>
</dbReference>
<dbReference type="PANTHER" id="PTHR46900">
    <property type="entry name" value="TYROSINE-PROTEIN PHOSPHATASE NON-RECEPTOR TYPE 13"/>
    <property type="match status" value="1"/>
</dbReference>
<dbReference type="PRINTS" id="PR00935">
    <property type="entry name" value="BAND41"/>
</dbReference>